<dbReference type="EMBL" id="QAYG01000001">
    <property type="protein sequence ID" value="PTW62033.1"/>
    <property type="molecule type" value="Genomic_DNA"/>
</dbReference>
<proteinExistence type="predicted"/>
<dbReference type="PANTHER" id="PTHR33570">
    <property type="entry name" value="4-CARBOXYMUCONOLACTONE DECARBOXYLASE FAMILY PROTEIN"/>
    <property type="match status" value="1"/>
</dbReference>
<dbReference type="SUPFAM" id="SSF69118">
    <property type="entry name" value="AhpD-like"/>
    <property type="match status" value="1"/>
</dbReference>
<organism evidence="2 3">
    <name type="scientific">Breoghania corrubedonensis</name>
    <dbReference type="NCBI Taxonomy" id="665038"/>
    <lineage>
        <taxon>Bacteria</taxon>
        <taxon>Pseudomonadati</taxon>
        <taxon>Pseudomonadota</taxon>
        <taxon>Alphaproteobacteria</taxon>
        <taxon>Hyphomicrobiales</taxon>
        <taxon>Stappiaceae</taxon>
        <taxon>Breoghania</taxon>
    </lineage>
</organism>
<evidence type="ECO:0000313" key="2">
    <source>
        <dbReference type="EMBL" id="PTW62033.1"/>
    </source>
</evidence>
<dbReference type="Pfam" id="PF02627">
    <property type="entry name" value="CMD"/>
    <property type="match status" value="1"/>
</dbReference>
<feature type="domain" description="Carboxymuconolactone decarboxylase-like" evidence="1">
    <location>
        <begin position="32"/>
        <end position="116"/>
    </location>
</feature>
<dbReference type="Proteomes" id="UP000244081">
    <property type="component" value="Unassembled WGS sequence"/>
</dbReference>
<name>A0A2T5VE68_9HYPH</name>
<evidence type="ECO:0000259" key="1">
    <source>
        <dbReference type="Pfam" id="PF02627"/>
    </source>
</evidence>
<gene>
    <name evidence="2" type="ORF">C8N35_10165</name>
</gene>
<evidence type="ECO:0000313" key="3">
    <source>
        <dbReference type="Proteomes" id="UP000244081"/>
    </source>
</evidence>
<reference evidence="2 3" key="1">
    <citation type="submission" date="2018-04" db="EMBL/GenBank/DDBJ databases">
        <title>Genomic Encyclopedia of Archaeal and Bacterial Type Strains, Phase II (KMG-II): from individual species to whole genera.</title>
        <authorList>
            <person name="Goeker M."/>
        </authorList>
    </citation>
    <scope>NUCLEOTIDE SEQUENCE [LARGE SCALE GENOMIC DNA]</scope>
    <source>
        <strain evidence="2 3">DSM 23382</strain>
    </source>
</reference>
<comment type="caution">
    <text evidence="2">The sequence shown here is derived from an EMBL/GenBank/DDBJ whole genome shotgun (WGS) entry which is preliminary data.</text>
</comment>
<keyword evidence="3" id="KW-1185">Reference proteome</keyword>
<dbReference type="GO" id="GO:0051920">
    <property type="term" value="F:peroxiredoxin activity"/>
    <property type="evidence" value="ECO:0007669"/>
    <property type="project" value="InterPro"/>
</dbReference>
<dbReference type="InterPro" id="IPR052512">
    <property type="entry name" value="4CMD/NDH-1_regulator"/>
</dbReference>
<dbReference type="PANTHER" id="PTHR33570:SF10">
    <property type="entry name" value="GAMMA-CARBOXYMUCONOLACTONE DECARBOXYLASE"/>
    <property type="match status" value="1"/>
</dbReference>
<dbReference type="InterPro" id="IPR003779">
    <property type="entry name" value="CMD-like"/>
</dbReference>
<accession>A0A2T5VE68</accession>
<sequence>MSERYERGLAALTALNGPDGVAVIDKLSEFAPAFGEQLVEFIFGDVYTRPQLDLRTRQIVTISALAAMGFALPQLEIHVRGGLRAGLTREELTEIIHHVAAYSGFPAALNAMAVVRRVCAEAEAAAADTH</sequence>
<dbReference type="AlphaFoldDB" id="A0A2T5VE68"/>
<protein>
    <submittedName>
        <fullName evidence="2">4-carboxymuconolactone decarboxylase</fullName>
    </submittedName>
</protein>
<dbReference type="Gene3D" id="1.20.1290.10">
    <property type="entry name" value="AhpD-like"/>
    <property type="match status" value="1"/>
</dbReference>
<dbReference type="OrthoDB" id="9801400at2"/>
<dbReference type="RefSeq" id="WP_107987657.1">
    <property type="nucleotide sequence ID" value="NZ_QAYG01000001.1"/>
</dbReference>
<dbReference type="InterPro" id="IPR029032">
    <property type="entry name" value="AhpD-like"/>
</dbReference>